<sequence length="496" mass="57904">MLTKDKIAVSLEGNRAHFNKIIDRARSAKLRLKKYFLYKKALKLATRGSIGAYTSPEIEEFFISCAKKIKLNLPTICQKNSVLHVVSECYSVGGHSKVVERWIKYHAKGEKHSVYFTRMKKNKIPDVFYRNTKETGGDIYSAGHIFFDIYNALTLRRIAIKYERIVLHTHMDDIIPLLAFGSDDFPRTIILYNHADHLFWVGIRIAHLICETRSWGKRFSEEYRGITNNFVLGIPASDVSNDTLSVKPHVTSDVKIITSIGMPHKYLAIPGQFSFYDYMNSILQTRKDVIFNIIGPTEEDYPEWQQLSGKYNGRVVFLGRVIGDKYWNYINKSELIVDSFPMSGGTALGDTVILKKTTLSLKCVTGHLDYTYETDSFCHSPTELIEKTNKILNDNDYSDYLSHRISESFKNCQNLLLWQDRVEKTFQLADRYKKSRKICYTNIAWKQFTLLDEFILLFNTRERFLFSFRNWIKLSTYFDKGTRRFKIYLFKIHMNF</sequence>
<reference evidence="1 2" key="1">
    <citation type="submission" date="2019-06" db="EMBL/GenBank/DDBJ databases">
        <authorList>
            <person name="Yang Y."/>
        </authorList>
    </citation>
    <scope>NUCLEOTIDE SEQUENCE [LARGE SCALE GENOMIC DNA]</scope>
    <source>
        <strain evidence="1 2">BIT-26</strain>
    </source>
</reference>
<keyword evidence="2" id="KW-1185">Reference proteome</keyword>
<accession>A0A506VAF0</accession>
<dbReference type="EMBL" id="VHQI01000005">
    <property type="protein sequence ID" value="TPW42492.1"/>
    <property type="molecule type" value="Genomic_DNA"/>
</dbReference>
<organism evidence="1 2">
    <name type="scientific">Mixta tenebrionis</name>
    <dbReference type="NCBI Taxonomy" id="2562439"/>
    <lineage>
        <taxon>Bacteria</taxon>
        <taxon>Pseudomonadati</taxon>
        <taxon>Pseudomonadota</taxon>
        <taxon>Gammaproteobacteria</taxon>
        <taxon>Enterobacterales</taxon>
        <taxon>Erwiniaceae</taxon>
        <taxon>Mixta</taxon>
    </lineage>
</organism>
<dbReference type="RefSeq" id="WP_141176160.1">
    <property type="nucleotide sequence ID" value="NZ_VHQI01000005.1"/>
</dbReference>
<dbReference type="GO" id="GO:0016740">
    <property type="term" value="F:transferase activity"/>
    <property type="evidence" value="ECO:0007669"/>
    <property type="project" value="UniProtKB-KW"/>
</dbReference>
<dbReference type="AlphaFoldDB" id="A0A506VAF0"/>
<evidence type="ECO:0000313" key="2">
    <source>
        <dbReference type="Proteomes" id="UP000319523"/>
    </source>
</evidence>
<dbReference type="OrthoDB" id="6631690at2"/>
<proteinExistence type="predicted"/>
<name>A0A506VAF0_9GAMM</name>
<gene>
    <name evidence="1" type="ORF">FKM52_10735</name>
</gene>
<evidence type="ECO:0000313" key="1">
    <source>
        <dbReference type="EMBL" id="TPW42492.1"/>
    </source>
</evidence>
<dbReference type="SUPFAM" id="SSF53756">
    <property type="entry name" value="UDP-Glycosyltransferase/glycogen phosphorylase"/>
    <property type="match status" value="1"/>
</dbReference>
<dbReference type="Proteomes" id="UP000319523">
    <property type="component" value="Unassembled WGS sequence"/>
</dbReference>
<keyword evidence="1" id="KW-0808">Transferase</keyword>
<dbReference type="Gene3D" id="3.40.50.2000">
    <property type="entry name" value="Glycogen Phosphorylase B"/>
    <property type="match status" value="1"/>
</dbReference>
<comment type="caution">
    <text evidence="1">The sequence shown here is derived from an EMBL/GenBank/DDBJ whole genome shotgun (WGS) entry which is preliminary data.</text>
</comment>
<protein>
    <submittedName>
        <fullName evidence="1">Glycosyltransferase family 4 protein</fullName>
    </submittedName>
</protein>